<evidence type="ECO:0000313" key="1">
    <source>
        <dbReference type="EMBL" id="UYV80100.1"/>
    </source>
</evidence>
<dbReference type="EMBL" id="CP092880">
    <property type="protein sequence ID" value="UYV80100.1"/>
    <property type="molecule type" value="Genomic_DNA"/>
</dbReference>
<keyword evidence="2" id="KW-1185">Reference proteome</keyword>
<name>A0ABY6LKR4_9ARAC</name>
<evidence type="ECO:0000313" key="2">
    <source>
        <dbReference type="Proteomes" id="UP001235939"/>
    </source>
</evidence>
<dbReference type="Proteomes" id="UP001235939">
    <property type="component" value="Chromosome 18"/>
</dbReference>
<organism evidence="1 2">
    <name type="scientific">Cordylochernes scorpioides</name>
    <dbReference type="NCBI Taxonomy" id="51811"/>
    <lineage>
        <taxon>Eukaryota</taxon>
        <taxon>Metazoa</taxon>
        <taxon>Ecdysozoa</taxon>
        <taxon>Arthropoda</taxon>
        <taxon>Chelicerata</taxon>
        <taxon>Arachnida</taxon>
        <taxon>Pseudoscorpiones</taxon>
        <taxon>Cheliferoidea</taxon>
        <taxon>Chernetidae</taxon>
        <taxon>Cordylochernes</taxon>
    </lineage>
</organism>
<protein>
    <submittedName>
        <fullName evidence="1">Uncharacterized protein</fullName>
    </submittedName>
</protein>
<gene>
    <name evidence="1" type="ORF">LAZ67_18001686</name>
</gene>
<reference evidence="1 2" key="1">
    <citation type="submission" date="2022-01" db="EMBL/GenBank/DDBJ databases">
        <title>A chromosomal length assembly of Cordylochernes scorpioides.</title>
        <authorList>
            <person name="Zeh D."/>
            <person name="Zeh J."/>
        </authorList>
    </citation>
    <scope>NUCLEOTIDE SEQUENCE [LARGE SCALE GENOMIC DNA]</scope>
    <source>
        <strain evidence="1">IN4F17</strain>
        <tissue evidence="1">Whole Body</tissue>
    </source>
</reference>
<accession>A0ABY6LKR4</accession>
<sequence>MEIGEIKRYALWCMMGEGMRNSCHGGIKKENKNEATWWTSSKRCCLKRSDCCLPPTPVYFLEDSGRFF</sequence>
<proteinExistence type="predicted"/>